<feature type="non-terminal residue" evidence="1">
    <location>
        <position position="1"/>
    </location>
</feature>
<accession>A0AA38F4P2</accession>
<comment type="caution">
    <text evidence="1">The sequence shown here is derived from an EMBL/GenBank/DDBJ whole genome shotgun (WGS) entry which is preliminary data.</text>
</comment>
<dbReference type="Proteomes" id="UP000824469">
    <property type="component" value="Unassembled WGS sequence"/>
</dbReference>
<protein>
    <submittedName>
        <fullName evidence="1">Uncharacterized protein</fullName>
    </submittedName>
</protein>
<sequence length="72" mass="8408">FAPAKRFPVPSIWYQRMDHTSVLDLQFEAENNGLLQDEAFGLITLNVLDHLQFHIVVAKTLSELWEFLRSYS</sequence>
<feature type="non-terminal residue" evidence="1">
    <location>
        <position position="72"/>
    </location>
</feature>
<reference evidence="1 2" key="1">
    <citation type="journal article" date="2021" name="Nat. Plants">
        <title>The Taxus genome provides insights into paclitaxel biosynthesis.</title>
        <authorList>
            <person name="Xiong X."/>
            <person name="Gou J."/>
            <person name="Liao Q."/>
            <person name="Li Y."/>
            <person name="Zhou Q."/>
            <person name="Bi G."/>
            <person name="Li C."/>
            <person name="Du R."/>
            <person name="Wang X."/>
            <person name="Sun T."/>
            <person name="Guo L."/>
            <person name="Liang H."/>
            <person name="Lu P."/>
            <person name="Wu Y."/>
            <person name="Zhang Z."/>
            <person name="Ro D.K."/>
            <person name="Shang Y."/>
            <person name="Huang S."/>
            <person name="Yan J."/>
        </authorList>
    </citation>
    <scope>NUCLEOTIDE SEQUENCE [LARGE SCALE GENOMIC DNA]</scope>
    <source>
        <strain evidence="1">Ta-2019</strain>
    </source>
</reference>
<keyword evidence="2" id="KW-1185">Reference proteome</keyword>
<dbReference type="AlphaFoldDB" id="A0AA38F4P2"/>
<evidence type="ECO:0000313" key="1">
    <source>
        <dbReference type="EMBL" id="KAH9288865.1"/>
    </source>
</evidence>
<gene>
    <name evidence="1" type="ORF">KI387_032982</name>
</gene>
<organism evidence="1 2">
    <name type="scientific">Taxus chinensis</name>
    <name type="common">Chinese yew</name>
    <name type="synonym">Taxus wallichiana var. chinensis</name>
    <dbReference type="NCBI Taxonomy" id="29808"/>
    <lineage>
        <taxon>Eukaryota</taxon>
        <taxon>Viridiplantae</taxon>
        <taxon>Streptophyta</taxon>
        <taxon>Embryophyta</taxon>
        <taxon>Tracheophyta</taxon>
        <taxon>Spermatophyta</taxon>
        <taxon>Pinopsida</taxon>
        <taxon>Pinidae</taxon>
        <taxon>Conifers II</taxon>
        <taxon>Cupressales</taxon>
        <taxon>Taxaceae</taxon>
        <taxon>Taxus</taxon>
    </lineage>
</organism>
<dbReference type="EMBL" id="JAHRHJ020003813">
    <property type="protein sequence ID" value="KAH9288865.1"/>
    <property type="molecule type" value="Genomic_DNA"/>
</dbReference>
<name>A0AA38F4P2_TAXCH</name>
<evidence type="ECO:0000313" key="2">
    <source>
        <dbReference type="Proteomes" id="UP000824469"/>
    </source>
</evidence>
<proteinExistence type="predicted"/>